<evidence type="ECO:0000259" key="3">
    <source>
        <dbReference type="PROSITE" id="PS50885"/>
    </source>
</evidence>
<dbReference type="Pfam" id="PF00211">
    <property type="entry name" value="Guanylate_cyc"/>
    <property type="match status" value="1"/>
</dbReference>
<evidence type="ECO:0000259" key="2">
    <source>
        <dbReference type="PROSITE" id="PS50125"/>
    </source>
</evidence>
<dbReference type="CDD" id="cd18773">
    <property type="entry name" value="PDC1_HK_sensor"/>
    <property type="match status" value="1"/>
</dbReference>
<dbReference type="PANTHER" id="PTHR43081:SF1">
    <property type="entry name" value="ADENYLATE CYCLASE, TERMINAL-DIFFERENTIATION SPECIFIC"/>
    <property type="match status" value="1"/>
</dbReference>
<name>A0A556QQY5_9BACT</name>
<dbReference type="SMART" id="SM00304">
    <property type="entry name" value="HAMP"/>
    <property type="match status" value="1"/>
</dbReference>
<feature type="transmembrane region" description="Helical" evidence="1">
    <location>
        <begin position="46"/>
        <end position="66"/>
    </location>
</feature>
<comment type="caution">
    <text evidence="4">The sequence shown here is derived from an EMBL/GenBank/DDBJ whole genome shotgun (WGS) entry which is preliminary data.</text>
</comment>
<dbReference type="InterPro" id="IPR003660">
    <property type="entry name" value="HAMP_dom"/>
</dbReference>
<accession>A0A556QQY5</accession>
<protein>
    <submittedName>
        <fullName evidence="4">HAMP domain-containing protein</fullName>
    </submittedName>
</protein>
<evidence type="ECO:0000313" key="4">
    <source>
        <dbReference type="EMBL" id="TSJ79042.1"/>
    </source>
</evidence>
<feature type="transmembrane region" description="Helical" evidence="1">
    <location>
        <begin position="225"/>
        <end position="247"/>
    </location>
</feature>
<dbReference type="SUPFAM" id="SSF158472">
    <property type="entry name" value="HAMP domain-like"/>
    <property type="match status" value="1"/>
</dbReference>
<keyword evidence="1" id="KW-0472">Membrane</keyword>
<feature type="domain" description="Guanylate cyclase" evidence="2">
    <location>
        <begin position="335"/>
        <end position="476"/>
    </location>
</feature>
<dbReference type="PROSITE" id="PS50125">
    <property type="entry name" value="GUANYLATE_CYCLASE_2"/>
    <property type="match status" value="1"/>
</dbReference>
<dbReference type="AlphaFoldDB" id="A0A556QQY5"/>
<dbReference type="SMART" id="SM00044">
    <property type="entry name" value="CYCc"/>
    <property type="match status" value="1"/>
</dbReference>
<dbReference type="RefSeq" id="WP_144229385.1">
    <property type="nucleotide sequence ID" value="NZ_CBCRVV010000005.1"/>
</dbReference>
<dbReference type="PROSITE" id="PS50885">
    <property type="entry name" value="HAMP"/>
    <property type="match status" value="1"/>
</dbReference>
<dbReference type="CDD" id="cd06225">
    <property type="entry name" value="HAMP"/>
    <property type="match status" value="1"/>
</dbReference>
<sequence length="524" mass="57759">MSPPCITTVRHPQIDFAMDSLAHLTAPDARQSFIKLPWWRRFDFRIAAILVGTSSVIIVLVGLFAYQSIVNTRLDLFEKRLRMIAVTLSETINTDELASVPASADQHTPVIASLWRRLKNIADAEPGIESIYILQATETPGKLRFLLDASKVSRIAQTGELYDATELPFMLQGFERVSVEDRVYGDDFGQTQSSYAPLKTSDGRVIGIIGVDVLALRLAEIRWQVVRFCAAVFGIAFIAVLVITMVVRRQVRQPLARVLEAASAIAAGKLDTRLHAPSRDEFGLLADEFDTMASHLRDRERLRETFGLYVSRELASALMKDGKLPALGGVECVATVIFCDLGNYTRISEAFSPQEVISLINEYLAAMCTIIEAHRGCLLDFTGDGIIAGFGLPLPDPDHAHNAVQCAIKMRQRLTQLNGEWEARGLAARWQVIGVDRIEARMGIHTGPLVAGNIGSSSRMKYCVMGDTVNIAARLEEMNKDFNSTILLSDQVKIRVPSAMTDTFADYGVVNIRGRVQAVGAYSV</sequence>
<dbReference type="InterPro" id="IPR029787">
    <property type="entry name" value="Nucleotide_cyclase"/>
</dbReference>
<keyword evidence="5" id="KW-1185">Reference proteome</keyword>
<dbReference type="CDD" id="cd07302">
    <property type="entry name" value="CHD"/>
    <property type="match status" value="1"/>
</dbReference>
<gene>
    <name evidence="4" type="ORF">FPL22_07030</name>
</gene>
<dbReference type="GO" id="GO:0035556">
    <property type="term" value="P:intracellular signal transduction"/>
    <property type="evidence" value="ECO:0007669"/>
    <property type="project" value="InterPro"/>
</dbReference>
<proteinExistence type="predicted"/>
<dbReference type="Pfam" id="PF00672">
    <property type="entry name" value="HAMP"/>
    <property type="match status" value="1"/>
</dbReference>
<dbReference type="Proteomes" id="UP000315648">
    <property type="component" value="Unassembled WGS sequence"/>
</dbReference>
<dbReference type="SUPFAM" id="SSF55073">
    <property type="entry name" value="Nucleotide cyclase"/>
    <property type="match status" value="1"/>
</dbReference>
<dbReference type="InterPro" id="IPR050697">
    <property type="entry name" value="Adenylyl/Guanylyl_Cyclase_3/4"/>
</dbReference>
<dbReference type="Gene3D" id="6.10.340.10">
    <property type="match status" value="1"/>
</dbReference>
<dbReference type="GO" id="GO:0006171">
    <property type="term" value="P:cAMP biosynthetic process"/>
    <property type="evidence" value="ECO:0007669"/>
    <property type="project" value="TreeGrafter"/>
</dbReference>
<dbReference type="InterPro" id="IPR001054">
    <property type="entry name" value="A/G_cyclase"/>
</dbReference>
<evidence type="ECO:0000256" key="1">
    <source>
        <dbReference type="SAM" id="Phobius"/>
    </source>
</evidence>
<evidence type="ECO:0000313" key="5">
    <source>
        <dbReference type="Proteomes" id="UP000315648"/>
    </source>
</evidence>
<feature type="domain" description="HAMP" evidence="3">
    <location>
        <begin position="249"/>
        <end position="301"/>
    </location>
</feature>
<dbReference type="GO" id="GO:0004016">
    <property type="term" value="F:adenylate cyclase activity"/>
    <property type="evidence" value="ECO:0007669"/>
    <property type="project" value="UniProtKB-ARBA"/>
</dbReference>
<dbReference type="GO" id="GO:0016020">
    <property type="term" value="C:membrane"/>
    <property type="evidence" value="ECO:0007669"/>
    <property type="project" value="InterPro"/>
</dbReference>
<organism evidence="4 5">
    <name type="scientific">Rariglobus hedericola</name>
    <dbReference type="NCBI Taxonomy" id="2597822"/>
    <lineage>
        <taxon>Bacteria</taxon>
        <taxon>Pseudomonadati</taxon>
        <taxon>Verrucomicrobiota</taxon>
        <taxon>Opitutia</taxon>
        <taxon>Opitutales</taxon>
        <taxon>Opitutaceae</taxon>
        <taxon>Rariglobus</taxon>
    </lineage>
</organism>
<dbReference type="EMBL" id="VMBG01000001">
    <property type="protein sequence ID" value="TSJ79042.1"/>
    <property type="molecule type" value="Genomic_DNA"/>
</dbReference>
<dbReference type="PANTHER" id="PTHR43081">
    <property type="entry name" value="ADENYLATE CYCLASE, TERMINAL-DIFFERENTIATION SPECIFIC-RELATED"/>
    <property type="match status" value="1"/>
</dbReference>
<dbReference type="Gene3D" id="3.30.70.1230">
    <property type="entry name" value="Nucleotide cyclase"/>
    <property type="match status" value="1"/>
</dbReference>
<keyword evidence="1" id="KW-1133">Transmembrane helix</keyword>
<dbReference type="OrthoDB" id="9806704at2"/>
<reference evidence="4 5" key="1">
    <citation type="submission" date="2019-07" db="EMBL/GenBank/DDBJ databases">
        <title>Description of 53C-WASEF.</title>
        <authorList>
            <person name="Pitt A."/>
            <person name="Hahn M.W."/>
        </authorList>
    </citation>
    <scope>NUCLEOTIDE SEQUENCE [LARGE SCALE GENOMIC DNA]</scope>
    <source>
        <strain evidence="4 5">53C-WASEF</strain>
    </source>
</reference>
<keyword evidence="1" id="KW-0812">Transmembrane</keyword>